<dbReference type="Pfam" id="PF03028">
    <property type="entry name" value="Dynein_heavy"/>
    <property type="match status" value="1"/>
</dbReference>
<feature type="domain" description="AAA+ ATPase" evidence="16">
    <location>
        <begin position="2275"/>
        <end position="2404"/>
    </location>
</feature>
<keyword evidence="3" id="KW-0963">Cytoplasm</keyword>
<feature type="compositionally biased region" description="Basic and acidic residues" evidence="15">
    <location>
        <begin position="29"/>
        <end position="42"/>
    </location>
</feature>
<dbReference type="GO" id="GO:0045505">
    <property type="term" value="F:dynein intermediate chain binding"/>
    <property type="evidence" value="ECO:0007669"/>
    <property type="project" value="InterPro"/>
</dbReference>
<dbReference type="GO" id="GO:0097729">
    <property type="term" value="C:9+2 motile cilium"/>
    <property type="evidence" value="ECO:0007669"/>
    <property type="project" value="UniProtKB-ARBA"/>
</dbReference>
<dbReference type="Gene3D" id="1.20.140.100">
    <property type="entry name" value="Dynein heavy chain, N-terminal domain 2"/>
    <property type="match status" value="1"/>
</dbReference>
<dbReference type="GO" id="GO:0005874">
    <property type="term" value="C:microtubule"/>
    <property type="evidence" value="ECO:0007669"/>
    <property type="project" value="UniProtKB-KW"/>
</dbReference>
<dbReference type="GO" id="GO:0051959">
    <property type="term" value="F:dynein light intermediate chain binding"/>
    <property type="evidence" value="ECO:0007669"/>
    <property type="project" value="InterPro"/>
</dbReference>
<dbReference type="Pfam" id="PF18198">
    <property type="entry name" value="AAA_lid_11"/>
    <property type="match status" value="1"/>
</dbReference>
<dbReference type="FunFam" id="1.10.287.2620:FF:000003">
    <property type="entry name" value="Dynein, axonemal, heavy chain 5"/>
    <property type="match status" value="1"/>
</dbReference>
<feature type="compositionally biased region" description="Low complexity" evidence="15">
    <location>
        <begin position="104"/>
        <end position="116"/>
    </location>
</feature>
<dbReference type="Pfam" id="PF17857">
    <property type="entry name" value="AAA_lid_1"/>
    <property type="match status" value="1"/>
</dbReference>
<keyword evidence="7" id="KW-0067">ATP-binding</keyword>
<evidence type="ECO:0000256" key="3">
    <source>
        <dbReference type="ARBA" id="ARBA00022490"/>
    </source>
</evidence>
<feature type="compositionally biased region" description="Acidic residues" evidence="15">
    <location>
        <begin position="2497"/>
        <end position="2514"/>
    </location>
</feature>
<dbReference type="GO" id="GO:0005524">
    <property type="term" value="F:ATP binding"/>
    <property type="evidence" value="ECO:0007669"/>
    <property type="project" value="UniProtKB-KW"/>
</dbReference>
<dbReference type="Gene3D" id="3.20.180.20">
    <property type="entry name" value="Dynein heavy chain, N-terminal domain 2"/>
    <property type="match status" value="1"/>
</dbReference>
<dbReference type="Pfam" id="PF12775">
    <property type="entry name" value="AAA_7"/>
    <property type="match status" value="1"/>
</dbReference>
<dbReference type="FunFam" id="1.20.920.20:FF:000004">
    <property type="entry name" value="Dynein axonemal heavy chain 5"/>
    <property type="match status" value="1"/>
</dbReference>
<feature type="domain" description="AAA+ ATPase" evidence="16">
    <location>
        <begin position="1996"/>
        <end position="2140"/>
    </location>
</feature>
<dbReference type="InterPro" id="IPR042222">
    <property type="entry name" value="Dynein_2_N"/>
</dbReference>
<dbReference type="FunFam" id="1.20.140.100:FF:000003">
    <property type="entry name" value="Dynein, axonemal, heavy chain 5"/>
    <property type="match status" value="1"/>
</dbReference>
<evidence type="ECO:0000256" key="11">
    <source>
        <dbReference type="ARBA" id="ARBA00023175"/>
    </source>
</evidence>
<dbReference type="FunCoup" id="A0A6L2PD35">
    <property type="interactions" value="5"/>
</dbReference>
<dbReference type="InParanoid" id="A0A6L2PD35"/>
<evidence type="ECO:0000256" key="12">
    <source>
        <dbReference type="ARBA" id="ARBA00023212"/>
    </source>
</evidence>
<dbReference type="InterPro" id="IPR013594">
    <property type="entry name" value="Dynein_heavy_tail"/>
</dbReference>
<dbReference type="FunFam" id="3.10.490.20:FF:000010">
    <property type="entry name" value="Dynein heavy chain, putative"/>
    <property type="match status" value="1"/>
</dbReference>
<dbReference type="Pfam" id="PF17852">
    <property type="entry name" value="Dynein_AAA_lid"/>
    <property type="match status" value="1"/>
</dbReference>
<evidence type="ECO:0000256" key="5">
    <source>
        <dbReference type="ARBA" id="ARBA00022737"/>
    </source>
</evidence>
<dbReference type="Gene3D" id="1.10.472.130">
    <property type="match status" value="1"/>
</dbReference>
<dbReference type="Pfam" id="PF18199">
    <property type="entry name" value="Dynein_C"/>
    <property type="match status" value="1"/>
</dbReference>
<keyword evidence="9 14" id="KW-0175">Coiled coil</keyword>
<evidence type="ECO:0000259" key="16">
    <source>
        <dbReference type="SMART" id="SM00382"/>
    </source>
</evidence>
<dbReference type="InterPro" id="IPR041228">
    <property type="entry name" value="Dynein_C"/>
</dbReference>
<dbReference type="Gene3D" id="3.10.490.20">
    <property type="match status" value="1"/>
</dbReference>
<dbReference type="Pfam" id="PF12780">
    <property type="entry name" value="AAA_8"/>
    <property type="match status" value="1"/>
</dbReference>
<dbReference type="FunFam" id="1.20.58.1120:FF:000004">
    <property type="entry name" value="Dynein axonemal heavy chain 5"/>
    <property type="match status" value="1"/>
</dbReference>
<dbReference type="Gene3D" id="1.10.8.1220">
    <property type="match status" value="1"/>
</dbReference>
<dbReference type="PANTHER" id="PTHR46532:SF4">
    <property type="entry name" value="AAA+ ATPASE DOMAIN-CONTAINING PROTEIN"/>
    <property type="match status" value="1"/>
</dbReference>
<comment type="caution">
    <text evidence="17">The sequence shown here is derived from an EMBL/GenBank/DDBJ whole genome shotgun (WGS) entry which is preliminary data.</text>
</comment>
<keyword evidence="10" id="KW-0969">Cilium</keyword>
<dbReference type="FunFam" id="3.40.50.300:FF:001221">
    <property type="entry name" value="Axonemal dynein heavy chain 8"/>
    <property type="match status" value="1"/>
</dbReference>
<dbReference type="Gene3D" id="1.20.1270.280">
    <property type="match status" value="1"/>
</dbReference>
<evidence type="ECO:0000256" key="10">
    <source>
        <dbReference type="ARBA" id="ARBA00023069"/>
    </source>
</evidence>
<dbReference type="Pfam" id="PF12774">
    <property type="entry name" value="AAA_6"/>
    <property type="match status" value="1"/>
</dbReference>
<dbReference type="FunFam" id="1.10.8.710:FF:000003">
    <property type="entry name" value="Dynein axonemal heavy chain 5"/>
    <property type="match status" value="1"/>
</dbReference>
<keyword evidence="12" id="KW-0206">Cytoskeleton</keyword>
<evidence type="ECO:0000256" key="15">
    <source>
        <dbReference type="SAM" id="MobiDB-lite"/>
    </source>
</evidence>
<feature type="coiled-coil region" evidence="14">
    <location>
        <begin position="265"/>
        <end position="299"/>
    </location>
</feature>
<dbReference type="Pfam" id="PF25007">
    <property type="entry name" value="DYH2-5-8_CC"/>
    <property type="match status" value="1"/>
</dbReference>
<dbReference type="InterPro" id="IPR013602">
    <property type="entry name" value="Dynein_heavy_linker"/>
</dbReference>
<feature type="region of interest" description="Disordered" evidence="15">
    <location>
        <begin position="103"/>
        <end position="130"/>
    </location>
</feature>
<keyword evidence="5" id="KW-0677">Repeat</keyword>
<evidence type="ECO:0000256" key="4">
    <source>
        <dbReference type="ARBA" id="ARBA00022701"/>
    </source>
</evidence>
<evidence type="ECO:0000256" key="14">
    <source>
        <dbReference type="SAM" id="Coils"/>
    </source>
</evidence>
<dbReference type="Pfam" id="PF08393">
    <property type="entry name" value="DHC_N2"/>
    <property type="match status" value="1"/>
</dbReference>
<dbReference type="Gene3D" id="1.10.8.720">
    <property type="entry name" value="Region D6 of dynein motor"/>
    <property type="match status" value="1"/>
</dbReference>
<gene>
    <name evidence="17" type="ORF">Cfor_07881</name>
</gene>
<dbReference type="InterPro" id="IPR041466">
    <property type="entry name" value="Dynein_AAA5_ext"/>
</dbReference>
<evidence type="ECO:0000256" key="1">
    <source>
        <dbReference type="ARBA" id="ARBA00004430"/>
    </source>
</evidence>
<keyword evidence="4" id="KW-0493">Microtubule</keyword>
<sequence length="4715" mass="540753">MFVHGPHSAHVDDYSNSGSDNEEDAGDVVQRRREECERKARRGEMDPRLEYTFQLLIDATGLSRGDLMDYIFDGNMLDEINQLFLPYMRNKLLWFYQEVEDTESSSTTENTKPSTSRGGQMVVPKVSGSSNGTHRKKLFLTDGWQVPLTGICIYMLRLNAGKQLPEEGFHKDLFCGVLDGEHVGLVTSVERTMEFVFMEALAFPAPDSEDDDGNCPTVKNQLLPGLRSFCSALRVCEEVCGKPNLFDDQLHIMATIRCMDDVRELIKHQDRVTQLEDRVKAWMKKVQEVLMESQQLRKENDSSGPQDELEYWKRRGAQFSQIVTHVQGHEVRMTLMTLQLARSKVIKQWRDTDRKITFCYNEARDNAKFIQSMEKCCHSLYLHDPIRMKDSIMSLLQTVRLIHSVSQFYNTSERTSSLMVKITNQMIETCKLYITCRGKETIWSQDRLEVQKKLQHCIRLNKTYHNTYTLVKNQPFLPGLTSFGFSENYVFGKFDTFCERLKKIITMFNLVNDYNNLFAHRMEALEEAIHTFEQAKAGITTKTYDYLDQHDIEFDADFDIFLEKTDKLKESIGTLIEENFASVWETPQGIHFLTRFEKVSEKIPLTKLDEKYDRVLKYCEHEVDHIFRLFRKQKEDPPLSRNLPPIAGRIKWVRSLHSHLEDLVTEASSHPVLKTLPATSELLRRYSVVGAALVSYEADMKDTWMKQNVWLLDESLNLKLLSFNEESGHLKVNLDHQMRQLIREADCLAKMGLPMPIVTRTLLSKRDHFILVSDSLQVLLNQFLATARRVKLEVRPLFLPQLVRLSSMLSPGLNYITWTDPEWKSFCLNASDAIKSFDVLVTRVHDVYSNRILQVLSSMQKVTLQALPTDEPWTVEEFLERTEDTCRNAAVELNRKSLMVEEAVEEVLDLVKKAAQAFKACSGVDEFDFLMEDGSAASQQQQDWSIVWEYFDSPHKLLVQDEGGLSKVMQDMVRNAVAEMRRYYSRKVVDVLIKVTRHSLDCLRKRFSSDSDSAEVMNAQPVFLLHATLMIPRVVVRPSLEDVQEALVAAGKFITNVSKGVGQWTGGRGQQRVGWSKLAGSQTQAIVDVLTRLEQGPLHGNEDPKTRRRRLYRLASEERPAFPVQQRNFHSHVMENKEVVKMLSLLSTCTHYIKVELGEFLNHWAPYKFLWKNNEQNKREMLNASLNEFESWLHRHCELESHLTTEPDQHVFGSCLVVSTERLKFGLLTEIKTCTHRIGQVLKKKYHREMDYVYAVINEMDRKLERPIRDLDDVRMVMDTLKKIREQEVDMELKIDPIEEAFNVVTRYELPVDREDLEQVDNLRYTWQQLIARAMETNCLLLSLQPHFADDLCHNLECFRHDTIQYCHDYRTSGPMMPGLTPREASDRLLLFQNQFDGMWRKLQTYQSGEELFGMSQTDYPELGTIRKELNLLQKLYKLYNDVIDRVSSYYDIPWGEVNIEEINNELMEFQNRCRKLPKALKEWPAFHALKRTVDDFNDMCPLLELMANKAMKPRHWQRIMEVLKHNFDLESENFCLKNILEAPLLKHKEDIEDICISAMKEKDIEAKLRQVTNEWTVHELTFQTFNNRGELLLRGDTTAETIGQLEDSLMILGSLMSNRYNPPFRKQIQQWVTDLGNTNEILERWLLVQNLWVYLEAVFVGGDIAKQLPKEAKRFSKIDKSWQKIMQRAHETPGVVSCCVGDDLLKQLLPHLQEQLELCQKSLSGYLEKKRMMFPRFFFVSDPALLEILGQASDAHTIQNHLLSIFDNTRFVKFHDVEYNKMTAIVSSEGEIIQLERAVRAEGSVETWLTSLLQTSQQSLHAIIRQAFIMINDLNFNLLLFLDKMPAQVGILGIQMIWTRDGEAALLQARADKKIMSDTNNKFLELLNTLIDQTTRDLTKIERTKFETLITIHVHQRDIFDILVRLNVRSVNDFEWLKQCRFYFKEDLDKTLIAITDVTFTYQNEYLGCTERLVITPLTDRCYITLAQALAMSMGGSPCGPAGTGKTETVKDMGKTLGKYVVVFNCSDQMDYRGLGRIYKGLAQSGSWGCFDEFNRIELPVLSVAAQQVAVILNAHKEKKQQFTFTDGDVIDMCPEFGIFITMNPGYAGRKELPENLKIQFRTVAMMVPDRQIIIRVKLASCGFLENITLARKFYTLYKLCEEQLTKQVHYDFGLRNILSVLRSLGAAKRVNSKDSESTIVMRVLRDMNLSKLIDEDEPLFMSLVSDLFPNQVLEKTAYPELEAAIEQQVEESGLVYHPPWVLKLIQLYETQRVRHGIMTLGPAGAGKTTCIHILMKALTSCGNYHRQMRMNPKAITASQMFGRLDVATNDWTDGIFSALWRKTLKLKKGEHVWLVLDGPVDSIWIENLNSVLDDNKTLTLANGDRLSMAPACKIIFEPHNIDNASPATVSRNGMVYMSSSGLTWKPVVSAWLKSRSPREKEVFQNLFNESFGVMYSWSAQNLCLTMKVLQANITCQMLKLLEGLVPVQSADLEDAVEGTEKEGELDEEGGEDGQDRQAPVPRRLSAQHLHRLYVFSLVWSMGAFLDIGDRKKFSDFLHDRLASVLDLPKANHLPDATVFHYVVSQQGKWEHWNTMLDTYIYPENSTPDYSSILVPIVDNVRINYLIDTIAKQERAVLLIGEQGSGKTAMMKAYMKKANAEIYMGRSFNFSSATSPFQFQKTIESYVEKRMGNTFGPASGKKMMVFIDDVNLPEINEWGDQVTNEIVRQTMDMKGFYSLEKPGEFVTIVDVQFMAAMGQPGGGRNDIPERLKRQFCIFNCTLPVDESIDKIFHVIGEGHYNAKRGFTTEVRNLVKKIIPLTRKLWHSTRANLLPTPAKFHYVFSLRDLSRIWQGMVGTLSTVIENEAVLILLWKHECSRVFSDRFTLTSDKEWFDKELLHMVTEVLGPEYCKMAEPNHVFVDFMRDAPEPTGEEGEDADMELPKVYEPVQDWNELRERLEMFLSQFNEMVRGAGMDLVFFPDAMLHLVKVSRVIRHPRGNVMLVGVGGSGKQSLTKLSSFIAGYKTFQITLTRSYNSANFLEDLKLLYRSCGIQGKGTTFIFTDLDIKEEGFLEYLNNILSSGVISNLFTRDEQLEIISELTPIMKRENPKRNLTHELVMEYFLTRTCNNLHVVFCFSPVGEKFRNRAMRFPALISGCTIDWFQPWPRDALVLVAKHFLSEFEIACTARVKNELVSALGSIQAVVASTSTEYFQRFRRATHVTPKSYLNFIGGYKNIYQQKQKELNDGAQRMDTGLAKLEEASCSVEILKKDLAVMEQELAQASEKAEKVLIEVTERAMQAETVKNQVQKVKEKAEALVKYISAEKARAEQKLEAAKPALEEAEAALNTIKPAHIATVRKLGRPPHLIMRIMDCVLILFQRKLHAVIGDTAAPCPKPSWAESLKMMASTTFLLQLQNYPKDIINNEMVELLQPYFEMEDYNMDTAKHVCGDVAGLLSWTKAMAFFHSVNKEVLPLKANLTHQEARLTVAMADLAAAEQELEERERALQEVKEQYDAAVSEKQRLTDAANSCLRKMTAATALINGLGGEKIRWTQMSQQFKEQLGRLVGDVVLATGFLSYCGPYNQEFRSGLIRSWMNNLKSHEIPFTHDLNISNMLVDSGMVSEWTLQGLPSDELSVQNAIIVTKSSSYPLLVDPQTQGKMWIKNKEANNELQITSLNHKYFRTHLEDSLSLGRPLLIEDVGEELDPVIDNVLEKNFIKSGSIEKVVVGDKECDVMPGFMLYITTKLPNPAYSPEISAKTSIIDFTVTILGLEEQLLGRVILMEKSDLEAERVALFESVMKNQRSMKELESNLLCRLTSTQGSLVDDEALIHVLQETKVTAEEVNQKLKVSAHTERKINVAREEFRPVASRGSILYFLIVEMSNVNVMYQNSLKQFLNIFDNSITKSTKSSITEERIGNILSYLTYEVWAFTLRSLYECHKVLFTLMLAMKIDCHKGLISHDEFSAFIKGGASLDLNAVDPKPFRWILDITWLNLVEISKLSTFSDVLTKIEQNEKDWKVWYEKERPEEEVIPCGYNSSLDVFRKLLLIRSWSPDRTLSQARKYIIESLGPGYGEAIILDLDATWAESEPRTPLICVLSIGSDPSPQVTALAKQKEMPLKSVSMGQGQEMHARRLISDSMAGGGWVLLQNIHLSLPFCNEAMDALVETENVHETFRLWMTTEVHAQFPIALLQMAIKFTNEPPQGIRASLKRTYQNITQDTLDYSTQPQWPPLLYAVAFLHTVVQERRKFGPLGWNVPYEFNQADFSASVQFVQNHLDDMDPKKGISWPTVCYMLGEVQYGGRVTDDFDKRLLTTFTQVWFCDVLLRPGFEFYKNYKVPMTKNLQDYIDYINSLPQTDTPEVFGLHANADITYQINTAKGILDTILSVQPKEGGGGGGETRESIVYRLADDMLEKLPKQYNSFEVKEALQRMGALLPMNIFLRQEVDRIQRVIKIVHSTLCDLKLAIDGTIVMSQGLRTSLDAMYDARIPECWLKVSWESATLGFWYTELLERDAQFRCWITNGRPNVFWMTGFFNPQGFLTAMRQTYTRFFTLQLSCKLLLYQEVTRAHKGWALDSVVLQNLITRHNKEDLTDSPPEGVYVHGLFLEGASLDRRSGKLIESKPKVLYEQMPVIYIYAINTTAGKDPRLYECPIYRKPQRTDQKYVGSIDFETDNNPRHWTLRGVALLCDINDAVGLSCKSFVVEEMKANKDEK</sequence>
<feature type="region of interest" description="Disordered" evidence="15">
    <location>
        <begin position="1"/>
        <end position="42"/>
    </location>
</feature>
<evidence type="ECO:0000256" key="6">
    <source>
        <dbReference type="ARBA" id="ARBA00022741"/>
    </source>
</evidence>
<name>A0A6L2PD35_COPFO</name>
<dbReference type="InterPro" id="IPR026983">
    <property type="entry name" value="DHC"/>
</dbReference>
<dbReference type="FunFam" id="1.10.8.720:FF:000004">
    <property type="entry name" value="Dynein heavy chain 5, axonemal"/>
    <property type="match status" value="1"/>
</dbReference>
<evidence type="ECO:0000313" key="17">
    <source>
        <dbReference type="EMBL" id="GFG28248.1"/>
    </source>
</evidence>
<dbReference type="InterPro" id="IPR024743">
    <property type="entry name" value="Dynein_HC_stalk"/>
</dbReference>
<keyword evidence="8" id="KW-0243">Dynein</keyword>
<dbReference type="OrthoDB" id="10251809at2759"/>
<feature type="coiled-coil region" evidence="14">
    <location>
        <begin position="3260"/>
        <end position="3347"/>
    </location>
</feature>
<dbReference type="InterPro" id="IPR042228">
    <property type="entry name" value="Dynein_linker_3"/>
</dbReference>
<dbReference type="FunFam" id="3.40.50.300:FF:000044">
    <property type="entry name" value="Dynein heavy chain 5, axonemal"/>
    <property type="match status" value="1"/>
</dbReference>
<dbReference type="Gene3D" id="1.10.287.2620">
    <property type="match status" value="1"/>
</dbReference>
<dbReference type="FunFam" id="3.40.50.300:FF:000543">
    <property type="entry name" value="Dynein axonemal heavy chain 5"/>
    <property type="match status" value="1"/>
</dbReference>
<evidence type="ECO:0000256" key="2">
    <source>
        <dbReference type="ARBA" id="ARBA00008887"/>
    </source>
</evidence>
<comment type="similarity">
    <text evidence="2">Belongs to the dynein heavy chain family.</text>
</comment>
<dbReference type="FunFam" id="3.40.50.300:FF:000320">
    <property type="entry name" value="Dynein, axonemal, heavy chain 5"/>
    <property type="match status" value="1"/>
</dbReference>
<dbReference type="InterPro" id="IPR024317">
    <property type="entry name" value="Dynein_heavy_chain_D4_dom"/>
</dbReference>
<proteinExistence type="inferred from homology"/>
<dbReference type="PANTHER" id="PTHR46532">
    <property type="entry name" value="MALE FERTILITY FACTOR KL5"/>
    <property type="match status" value="1"/>
</dbReference>
<dbReference type="GO" id="GO:0007018">
    <property type="term" value="P:microtubule-based movement"/>
    <property type="evidence" value="ECO:0007669"/>
    <property type="project" value="InterPro"/>
</dbReference>
<dbReference type="InterPro" id="IPR042219">
    <property type="entry name" value="AAA_lid_11_sf"/>
</dbReference>
<evidence type="ECO:0000256" key="13">
    <source>
        <dbReference type="ARBA" id="ARBA00023273"/>
    </source>
</evidence>
<dbReference type="EMBL" id="BLKM01003281">
    <property type="protein sequence ID" value="GFG28248.1"/>
    <property type="molecule type" value="Genomic_DNA"/>
</dbReference>
<dbReference type="InterPro" id="IPR043160">
    <property type="entry name" value="Dynein_C_barrel"/>
</dbReference>
<evidence type="ECO:0000256" key="8">
    <source>
        <dbReference type="ARBA" id="ARBA00023017"/>
    </source>
</evidence>
<dbReference type="InterPro" id="IPR056759">
    <property type="entry name" value="DYH2-5-8_CC"/>
</dbReference>
<dbReference type="FunFam" id="1.10.8.1220:FF:000001">
    <property type="entry name" value="Dynein axonemal heavy chain 5"/>
    <property type="match status" value="1"/>
</dbReference>
<dbReference type="FunFam" id="3.20.180.20:FF:000001">
    <property type="entry name" value="Dynein axonemal heavy chain 5"/>
    <property type="match status" value="1"/>
</dbReference>
<organism evidence="17 18">
    <name type="scientific">Coptotermes formosanus</name>
    <name type="common">Formosan subterranean termite</name>
    <dbReference type="NCBI Taxonomy" id="36987"/>
    <lineage>
        <taxon>Eukaryota</taxon>
        <taxon>Metazoa</taxon>
        <taxon>Ecdysozoa</taxon>
        <taxon>Arthropoda</taxon>
        <taxon>Hexapoda</taxon>
        <taxon>Insecta</taxon>
        <taxon>Pterygota</taxon>
        <taxon>Neoptera</taxon>
        <taxon>Polyneoptera</taxon>
        <taxon>Dictyoptera</taxon>
        <taxon>Blattodea</taxon>
        <taxon>Blattoidea</taxon>
        <taxon>Termitoidae</taxon>
        <taxon>Rhinotermitidae</taxon>
        <taxon>Coptotermes</taxon>
    </lineage>
</organism>
<keyword evidence="11" id="KW-0505">Motor protein</keyword>
<dbReference type="Proteomes" id="UP000502823">
    <property type="component" value="Unassembled WGS sequence"/>
</dbReference>
<keyword evidence="6" id="KW-0547">Nucleotide-binding</keyword>
<dbReference type="FunFam" id="3.40.50.300:FF:000049">
    <property type="entry name" value="Dynein, axonemal, heavy chain 5"/>
    <property type="match status" value="1"/>
</dbReference>
<keyword evidence="13" id="KW-0966">Cell projection</keyword>
<feature type="region of interest" description="Disordered" evidence="15">
    <location>
        <begin position="2497"/>
        <end position="2523"/>
    </location>
</feature>
<protein>
    <recommendedName>
        <fullName evidence="16">AAA+ ATPase domain-containing protein</fullName>
    </recommendedName>
</protein>
<reference evidence="18" key="1">
    <citation type="submission" date="2020-01" db="EMBL/GenBank/DDBJ databases">
        <title>Draft genome sequence of the Termite Coptotermes fromosanus.</title>
        <authorList>
            <person name="Itakura S."/>
            <person name="Yosikawa Y."/>
            <person name="Umezawa K."/>
        </authorList>
    </citation>
    <scope>NUCLEOTIDE SEQUENCE [LARGE SCALE GENOMIC DNA]</scope>
</reference>
<dbReference type="InterPro" id="IPR027417">
    <property type="entry name" value="P-loop_NTPase"/>
</dbReference>
<feature type="domain" description="AAA+ ATPase" evidence="16">
    <location>
        <begin position="2634"/>
        <end position="2782"/>
    </location>
</feature>
<evidence type="ECO:0000256" key="9">
    <source>
        <dbReference type="ARBA" id="ARBA00023054"/>
    </source>
</evidence>
<dbReference type="Gene3D" id="1.10.8.710">
    <property type="match status" value="1"/>
</dbReference>
<accession>A0A6L2PD35</accession>
<dbReference type="InterPro" id="IPR043157">
    <property type="entry name" value="Dynein_AAA1S"/>
</dbReference>
<dbReference type="Gene3D" id="1.20.920.20">
    <property type="match status" value="1"/>
</dbReference>
<dbReference type="Gene3D" id="1.20.920.30">
    <property type="match status" value="1"/>
</dbReference>
<dbReference type="SMART" id="SM00382">
    <property type="entry name" value="AAA"/>
    <property type="match status" value="3"/>
</dbReference>
<dbReference type="FunFam" id="1.20.1270.280:FF:000002">
    <property type="entry name" value="Dynein heavy chain 5, axonemal"/>
    <property type="match status" value="1"/>
</dbReference>
<dbReference type="SUPFAM" id="SSF52540">
    <property type="entry name" value="P-loop containing nucleoside triphosphate hydrolases"/>
    <property type="match status" value="4"/>
</dbReference>
<dbReference type="InterPro" id="IPR035699">
    <property type="entry name" value="AAA_6"/>
</dbReference>
<dbReference type="Pfam" id="PF12781">
    <property type="entry name" value="AAA_9"/>
    <property type="match status" value="1"/>
</dbReference>
<dbReference type="Gene3D" id="6.10.140.1060">
    <property type="match status" value="1"/>
</dbReference>
<dbReference type="Gene3D" id="1.20.58.1120">
    <property type="match status" value="1"/>
</dbReference>
<dbReference type="InterPro" id="IPR003593">
    <property type="entry name" value="AAA+_ATPase"/>
</dbReference>
<dbReference type="GO" id="GO:0008569">
    <property type="term" value="F:minus-end-directed microtubule motor activity"/>
    <property type="evidence" value="ECO:0007669"/>
    <property type="project" value="InterPro"/>
</dbReference>
<dbReference type="InterPro" id="IPR035706">
    <property type="entry name" value="AAA_9"/>
</dbReference>
<dbReference type="InterPro" id="IPR041589">
    <property type="entry name" value="DNAH3_AAA_lid_1"/>
</dbReference>
<feature type="coiled-coil region" evidence="14">
    <location>
        <begin position="3480"/>
        <end position="3528"/>
    </location>
</feature>
<dbReference type="FunFam" id="3.40.50.300:FF:002141">
    <property type="entry name" value="Dynein heavy chain"/>
    <property type="match status" value="1"/>
</dbReference>
<comment type="subcellular location">
    <subcellularLocation>
        <location evidence="1">Cytoplasm</location>
        <location evidence="1">Cytoskeleton</location>
        <location evidence="1">Cilium axoneme</location>
    </subcellularLocation>
</comment>
<dbReference type="InterPro" id="IPR041658">
    <property type="entry name" value="AAA_lid_11"/>
</dbReference>
<dbReference type="FunFam" id="1.20.920.30:FF:000004">
    <property type="entry name" value="Dynein axonemal heavy chain 5"/>
    <property type="match status" value="1"/>
</dbReference>
<keyword evidence="18" id="KW-1185">Reference proteome</keyword>
<dbReference type="Pfam" id="PF12777">
    <property type="entry name" value="MT"/>
    <property type="match status" value="1"/>
</dbReference>
<dbReference type="GO" id="GO:0005858">
    <property type="term" value="C:axonemal dynein complex"/>
    <property type="evidence" value="ECO:0007669"/>
    <property type="project" value="TreeGrafter"/>
</dbReference>
<dbReference type="Pfam" id="PF08385">
    <property type="entry name" value="DHC_N1"/>
    <property type="match status" value="1"/>
</dbReference>
<dbReference type="InterPro" id="IPR004273">
    <property type="entry name" value="Dynein_heavy_D6_P-loop"/>
</dbReference>
<evidence type="ECO:0000313" key="18">
    <source>
        <dbReference type="Proteomes" id="UP000502823"/>
    </source>
</evidence>
<dbReference type="Gene3D" id="3.40.50.300">
    <property type="entry name" value="P-loop containing nucleotide triphosphate hydrolases"/>
    <property type="match status" value="5"/>
</dbReference>
<evidence type="ECO:0000256" key="7">
    <source>
        <dbReference type="ARBA" id="ARBA00022840"/>
    </source>
</evidence>